<evidence type="ECO:0008006" key="4">
    <source>
        <dbReference type="Google" id="ProtNLM"/>
    </source>
</evidence>
<keyword evidence="1" id="KW-0812">Transmembrane</keyword>
<evidence type="ECO:0000256" key="1">
    <source>
        <dbReference type="SAM" id="Phobius"/>
    </source>
</evidence>
<keyword evidence="1" id="KW-1133">Transmembrane helix</keyword>
<keyword evidence="3" id="KW-1185">Reference proteome</keyword>
<name>A0ABW5N6I0_9FLAO</name>
<protein>
    <recommendedName>
        <fullName evidence="4">Transposase</fullName>
    </recommendedName>
</protein>
<gene>
    <name evidence="2" type="ORF">ACFSTE_10390</name>
</gene>
<dbReference type="Proteomes" id="UP001597459">
    <property type="component" value="Unassembled WGS sequence"/>
</dbReference>
<reference evidence="3" key="1">
    <citation type="journal article" date="2019" name="Int. J. Syst. Evol. Microbiol.">
        <title>The Global Catalogue of Microorganisms (GCM) 10K type strain sequencing project: providing services to taxonomists for standard genome sequencing and annotation.</title>
        <authorList>
            <consortium name="The Broad Institute Genomics Platform"/>
            <consortium name="The Broad Institute Genome Sequencing Center for Infectious Disease"/>
            <person name="Wu L."/>
            <person name="Ma J."/>
        </authorList>
    </citation>
    <scope>NUCLEOTIDE SEQUENCE [LARGE SCALE GENOMIC DNA]</scope>
    <source>
        <strain evidence="3">KCTC 42423</strain>
    </source>
</reference>
<dbReference type="RefSeq" id="WP_176029224.1">
    <property type="nucleotide sequence ID" value="NZ_JBHSJV010000001.1"/>
</dbReference>
<proteinExistence type="predicted"/>
<comment type="caution">
    <text evidence="2">The sequence shown here is derived from an EMBL/GenBank/DDBJ whole genome shotgun (WGS) entry which is preliminary data.</text>
</comment>
<keyword evidence="1" id="KW-0472">Membrane</keyword>
<evidence type="ECO:0000313" key="3">
    <source>
        <dbReference type="Proteomes" id="UP001597459"/>
    </source>
</evidence>
<organism evidence="2 3">
    <name type="scientific">Aquimarina hainanensis</name>
    <dbReference type="NCBI Taxonomy" id="1578017"/>
    <lineage>
        <taxon>Bacteria</taxon>
        <taxon>Pseudomonadati</taxon>
        <taxon>Bacteroidota</taxon>
        <taxon>Flavobacteriia</taxon>
        <taxon>Flavobacteriales</taxon>
        <taxon>Flavobacteriaceae</taxon>
        <taxon>Aquimarina</taxon>
    </lineage>
</organism>
<feature type="transmembrane region" description="Helical" evidence="1">
    <location>
        <begin position="12"/>
        <end position="35"/>
    </location>
</feature>
<dbReference type="EMBL" id="JBHULX010000017">
    <property type="protein sequence ID" value="MFD2591232.1"/>
    <property type="molecule type" value="Genomic_DNA"/>
</dbReference>
<feature type="transmembrane region" description="Helical" evidence="1">
    <location>
        <begin position="67"/>
        <end position="90"/>
    </location>
</feature>
<evidence type="ECO:0000313" key="2">
    <source>
        <dbReference type="EMBL" id="MFD2591232.1"/>
    </source>
</evidence>
<sequence length="127" mass="15030">MTQLHLKHFDKTIFTLVIIVLLTLLVPSFLSVFAAEEGILDKDSPWLLFIPIFEFLRFPTHTIAGTYIHIGGAFTFFTGLLLNCMLYAFIIERIIWRIRKQFFKQQRRKRKKRAAAHKEQQSSIRLY</sequence>
<accession>A0ABW5N6I0</accession>